<protein>
    <submittedName>
        <fullName evidence="2">Uncharacterized protein</fullName>
    </submittedName>
</protein>
<feature type="compositionally biased region" description="Polar residues" evidence="1">
    <location>
        <begin position="355"/>
        <end position="369"/>
    </location>
</feature>
<proteinExistence type="predicted"/>
<evidence type="ECO:0000256" key="1">
    <source>
        <dbReference type="SAM" id="MobiDB-lite"/>
    </source>
</evidence>
<comment type="caution">
    <text evidence="2">The sequence shown here is derived from an EMBL/GenBank/DDBJ whole genome shotgun (WGS) entry which is preliminary data.</text>
</comment>
<dbReference type="SUPFAM" id="SSF53098">
    <property type="entry name" value="Ribonuclease H-like"/>
    <property type="match status" value="1"/>
</dbReference>
<evidence type="ECO:0000313" key="3">
    <source>
        <dbReference type="Proteomes" id="UP000634136"/>
    </source>
</evidence>
<reference evidence="2" key="1">
    <citation type="submission" date="2020-09" db="EMBL/GenBank/DDBJ databases">
        <title>Genome-Enabled Discovery of Anthraquinone Biosynthesis in Senna tora.</title>
        <authorList>
            <person name="Kang S.-H."/>
            <person name="Pandey R.P."/>
            <person name="Lee C.-M."/>
            <person name="Sim J.-S."/>
            <person name="Jeong J.-T."/>
            <person name="Choi B.-S."/>
            <person name="Jung M."/>
            <person name="Ginzburg D."/>
            <person name="Zhao K."/>
            <person name="Won S.Y."/>
            <person name="Oh T.-J."/>
            <person name="Yu Y."/>
            <person name="Kim N.-H."/>
            <person name="Lee O.R."/>
            <person name="Lee T.-H."/>
            <person name="Bashyal P."/>
            <person name="Kim T.-S."/>
            <person name="Lee W.-H."/>
            <person name="Kawkins C."/>
            <person name="Kim C.-K."/>
            <person name="Kim J.S."/>
            <person name="Ahn B.O."/>
            <person name="Rhee S.Y."/>
            <person name="Sohng J.K."/>
        </authorList>
    </citation>
    <scope>NUCLEOTIDE SEQUENCE</scope>
    <source>
        <tissue evidence="2">Leaf</tissue>
    </source>
</reference>
<feature type="region of interest" description="Disordered" evidence="1">
    <location>
        <begin position="347"/>
        <end position="369"/>
    </location>
</feature>
<evidence type="ECO:0000313" key="2">
    <source>
        <dbReference type="EMBL" id="KAF7808270.1"/>
    </source>
</evidence>
<dbReference type="PANTHER" id="PTHR34222">
    <property type="entry name" value="GAG_PRE-INTEGRS DOMAIN-CONTAINING PROTEIN"/>
    <property type="match status" value="1"/>
</dbReference>
<feature type="region of interest" description="Disordered" evidence="1">
    <location>
        <begin position="410"/>
        <end position="433"/>
    </location>
</feature>
<gene>
    <name evidence="2" type="ORF">G2W53_035013</name>
</gene>
<dbReference type="EMBL" id="JAAIUW010000011">
    <property type="protein sequence ID" value="KAF7808270.1"/>
    <property type="molecule type" value="Genomic_DNA"/>
</dbReference>
<sequence>MRESTLNSQDQEHEVHHNSEEVQEIGSSRGKGKDQGKSTSSGLSSYFMPRTTQGAQPTLKSVLQSEEARERCDLAISKWMVDACLPFNAVNFVYYQLMIDAIANIGKLPEVNEVVDHAAKLTKLIYNHCFALHLMRTHTGGREILRPAPTCFATNFVALQSILAQKDALRAMVTCREWTTSSFARESKSKKFVDAVLDSGFWKNCATIVKLTEPLIRDKQLYKNLHAIGFWFNPSYHYDTNEMEKHKSDISGVLDVIERYAHNDRALEEKLNEEVTIFRNAEEDFGRRLALNSRHTKMPEDEPPTLTVEEIEALNRELTECTIEENHPDIGRSSLPSLKEAFSEVRREESRKKINNTNTSHTPLEHSTLTTRGPVEQLQRQGVPTTKYCDHCHKKGYTKDTCWEIHGKPPNWKPQSRSSAAHHVETTDSQPFSQTKLSFSKNSLVSHPLPLACQARGI</sequence>
<dbReference type="AlphaFoldDB" id="A0A834SPH4"/>
<dbReference type="Proteomes" id="UP000634136">
    <property type="component" value="Unassembled WGS sequence"/>
</dbReference>
<feature type="region of interest" description="Disordered" evidence="1">
    <location>
        <begin position="1"/>
        <end position="51"/>
    </location>
</feature>
<dbReference type="PANTHER" id="PTHR34222:SF40">
    <property type="match status" value="1"/>
</dbReference>
<name>A0A834SPH4_9FABA</name>
<feature type="compositionally biased region" description="Basic and acidic residues" evidence="1">
    <location>
        <begin position="10"/>
        <end position="20"/>
    </location>
</feature>
<accession>A0A834SPH4</accession>
<dbReference type="OrthoDB" id="1428490at2759"/>
<feature type="compositionally biased region" description="Polar residues" evidence="1">
    <location>
        <begin position="37"/>
        <end position="51"/>
    </location>
</feature>
<dbReference type="InterPro" id="IPR012337">
    <property type="entry name" value="RNaseH-like_sf"/>
</dbReference>
<organism evidence="2 3">
    <name type="scientific">Senna tora</name>
    <dbReference type="NCBI Taxonomy" id="362788"/>
    <lineage>
        <taxon>Eukaryota</taxon>
        <taxon>Viridiplantae</taxon>
        <taxon>Streptophyta</taxon>
        <taxon>Embryophyta</taxon>
        <taxon>Tracheophyta</taxon>
        <taxon>Spermatophyta</taxon>
        <taxon>Magnoliopsida</taxon>
        <taxon>eudicotyledons</taxon>
        <taxon>Gunneridae</taxon>
        <taxon>Pentapetalae</taxon>
        <taxon>rosids</taxon>
        <taxon>fabids</taxon>
        <taxon>Fabales</taxon>
        <taxon>Fabaceae</taxon>
        <taxon>Caesalpinioideae</taxon>
        <taxon>Cassia clade</taxon>
        <taxon>Senna</taxon>
    </lineage>
</organism>
<keyword evidence="3" id="KW-1185">Reference proteome</keyword>